<feature type="chain" id="PRO_5038840587" evidence="2">
    <location>
        <begin position="21"/>
        <end position="350"/>
    </location>
</feature>
<dbReference type="SUPFAM" id="SSF53807">
    <property type="entry name" value="Helical backbone' metal receptor"/>
    <property type="match status" value="1"/>
</dbReference>
<dbReference type="PANTHER" id="PTHR30535">
    <property type="entry name" value="VITAMIN B12-BINDING PROTEIN"/>
    <property type="match status" value="1"/>
</dbReference>
<dbReference type="EMBL" id="VLKH01000005">
    <property type="protein sequence ID" value="TWH79747.1"/>
    <property type="molecule type" value="Genomic_DNA"/>
</dbReference>
<dbReference type="Gene3D" id="3.40.50.1980">
    <property type="entry name" value="Nitrogenase molybdenum iron protein domain"/>
    <property type="match status" value="2"/>
</dbReference>
<comment type="caution">
    <text evidence="4">The sequence shown here is derived from an EMBL/GenBank/DDBJ whole genome shotgun (WGS) entry which is preliminary data.</text>
</comment>
<feature type="domain" description="Fe/B12 periplasmic-binding" evidence="3">
    <location>
        <begin position="86"/>
        <end position="347"/>
    </location>
</feature>
<evidence type="ECO:0000256" key="2">
    <source>
        <dbReference type="SAM" id="SignalP"/>
    </source>
</evidence>
<dbReference type="PANTHER" id="PTHR30535:SF34">
    <property type="entry name" value="MOLYBDATE-BINDING PROTEIN MOLA"/>
    <property type="match status" value="1"/>
</dbReference>
<evidence type="ECO:0000313" key="4">
    <source>
        <dbReference type="EMBL" id="TWH79747.1"/>
    </source>
</evidence>
<organism evidence="4 5">
    <name type="scientific">Sedimentibacter saalensis</name>
    <dbReference type="NCBI Taxonomy" id="130788"/>
    <lineage>
        <taxon>Bacteria</taxon>
        <taxon>Bacillati</taxon>
        <taxon>Bacillota</taxon>
        <taxon>Tissierellia</taxon>
        <taxon>Sedimentibacter</taxon>
    </lineage>
</organism>
<name>A0A562J9F5_9FIRM</name>
<dbReference type="PROSITE" id="PS50983">
    <property type="entry name" value="FE_B12_PBP"/>
    <property type="match status" value="1"/>
</dbReference>
<accession>A0A562J9F5</accession>
<dbReference type="InterPro" id="IPR050902">
    <property type="entry name" value="ABC_Transporter_SBP"/>
</dbReference>
<dbReference type="AlphaFoldDB" id="A0A562J9F5"/>
<evidence type="ECO:0000313" key="5">
    <source>
        <dbReference type="Proteomes" id="UP000315343"/>
    </source>
</evidence>
<keyword evidence="5" id="KW-1185">Reference proteome</keyword>
<dbReference type="Pfam" id="PF01497">
    <property type="entry name" value="Peripla_BP_2"/>
    <property type="match status" value="1"/>
</dbReference>
<dbReference type="PROSITE" id="PS51257">
    <property type="entry name" value="PROKAR_LIPOPROTEIN"/>
    <property type="match status" value="1"/>
</dbReference>
<evidence type="ECO:0000256" key="1">
    <source>
        <dbReference type="ARBA" id="ARBA00008814"/>
    </source>
</evidence>
<gene>
    <name evidence="4" type="ORF">LY60_02065</name>
</gene>
<dbReference type="GO" id="GO:0071281">
    <property type="term" value="P:cellular response to iron ion"/>
    <property type="evidence" value="ECO:0007669"/>
    <property type="project" value="TreeGrafter"/>
</dbReference>
<dbReference type="InterPro" id="IPR002491">
    <property type="entry name" value="ABC_transptr_periplasmic_BD"/>
</dbReference>
<protein>
    <submittedName>
        <fullName evidence="4">Iron complex transport system substrate-binding protein</fullName>
    </submittedName>
</protein>
<proteinExistence type="inferred from homology"/>
<sequence>MKKTKLLSLILSAALVLAMAGCSKNEKVAVPESNNASAQNTEVKNEETKKDSEEIVLKYDVTVGQNDVTFTDATGERVTIEKKPQRVVCLYNSYLDIWDSCGGTVIGRVEESEEKPVENAKSAESVGTASDPSLEKIISLKPDLVIMTTAYKVQKEMVSTLKQNNIPVIALDNDYKNDYYETVKLFTAVTDREDLYETQAEEVKNNIDEIIAKAPADKNYSVLILFASAKSLSVRDSNSMVGEMLKDLNTVNISDTEMETSDSKTFSMEKILEEDPDFIFVLTMGTDIEKVKERLKSDAEDNPAWASLTAVKEGNYHILPKNLYMYKPNNNYDEAYENLAKILYPEVFSK</sequence>
<feature type="signal peptide" evidence="2">
    <location>
        <begin position="1"/>
        <end position="20"/>
    </location>
</feature>
<evidence type="ECO:0000259" key="3">
    <source>
        <dbReference type="PROSITE" id="PS50983"/>
    </source>
</evidence>
<keyword evidence="2" id="KW-0732">Signal</keyword>
<dbReference type="Proteomes" id="UP000315343">
    <property type="component" value="Unassembled WGS sequence"/>
</dbReference>
<comment type="similarity">
    <text evidence="1">Belongs to the bacterial solute-binding protein 8 family.</text>
</comment>
<dbReference type="RefSeq" id="WP_170226170.1">
    <property type="nucleotide sequence ID" value="NZ_VLKH01000005.1"/>
</dbReference>
<reference evidence="4 5" key="1">
    <citation type="submission" date="2019-07" db="EMBL/GenBank/DDBJ databases">
        <title>Genomic Encyclopedia of Type Strains, Phase I: the one thousand microbial genomes (KMG-I) project.</title>
        <authorList>
            <person name="Kyrpides N."/>
        </authorList>
    </citation>
    <scope>NUCLEOTIDE SEQUENCE [LARGE SCALE GENOMIC DNA]</scope>
    <source>
        <strain evidence="4 5">DSM 13558</strain>
    </source>
</reference>